<reference evidence="1 2" key="1">
    <citation type="journal article" date="2019" name="Int. J. Syst. Evol. Microbiol.">
        <title>The Global Catalogue of Microorganisms (GCM) 10K type strain sequencing project: providing services to taxonomists for standard genome sequencing and annotation.</title>
        <authorList>
            <consortium name="The Broad Institute Genomics Platform"/>
            <consortium name="The Broad Institute Genome Sequencing Center for Infectious Disease"/>
            <person name="Wu L."/>
            <person name="Ma J."/>
        </authorList>
    </citation>
    <scope>NUCLEOTIDE SEQUENCE [LARGE SCALE GENOMIC DNA]</scope>
    <source>
        <strain evidence="1 2">CGMCC 1.12553</strain>
    </source>
</reference>
<keyword evidence="2" id="KW-1185">Reference proteome</keyword>
<evidence type="ECO:0000313" key="2">
    <source>
        <dbReference type="Proteomes" id="UP001595921"/>
    </source>
</evidence>
<evidence type="ECO:0000313" key="1">
    <source>
        <dbReference type="EMBL" id="MFC4356758.1"/>
    </source>
</evidence>
<organism evidence="1 2">
    <name type="scientific">Halobium salinum</name>
    <dbReference type="NCBI Taxonomy" id="1364940"/>
    <lineage>
        <taxon>Archaea</taxon>
        <taxon>Methanobacteriati</taxon>
        <taxon>Methanobacteriota</taxon>
        <taxon>Stenosarchaea group</taxon>
        <taxon>Halobacteria</taxon>
        <taxon>Halobacteriales</taxon>
        <taxon>Haloferacaceae</taxon>
        <taxon>Halobium</taxon>
    </lineage>
</organism>
<gene>
    <name evidence="1" type="ORF">ACFO0N_02215</name>
</gene>
<proteinExistence type="predicted"/>
<sequence>MSDFDELRLVRVRGGRTSGRGGRWGPTLDWADESGENYNEVAWSSVEDADEALVDLL</sequence>
<dbReference type="RefSeq" id="WP_267625196.1">
    <property type="nucleotide sequence ID" value="NZ_JAODIW010000010.1"/>
</dbReference>
<protein>
    <submittedName>
        <fullName evidence="1">Uncharacterized protein</fullName>
    </submittedName>
</protein>
<dbReference type="AlphaFoldDB" id="A0ABD5P7P1"/>
<dbReference type="EMBL" id="JBHSDS010000002">
    <property type="protein sequence ID" value="MFC4356758.1"/>
    <property type="molecule type" value="Genomic_DNA"/>
</dbReference>
<comment type="caution">
    <text evidence="1">The sequence shown here is derived from an EMBL/GenBank/DDBJ whole genome shotgun (WGS) entry which is preliminary data.</text>
</comment>
<dbReference type="Proteomes" id="UP001595921">
    <property type="component" value="Unassembled WGS sequence"/>
</dbReference>
<name>A0ABD5P7P1_9EURY</name>
<accession>A0ABD5P7P1</accession>